<name>A0A0J9S541_PLAVI</name>
<evidence type="ECO:0000256" key="3">
    <source>
        <dbReference type="ARBA" id="ARBA00008242"/>
    </source>
</evidence>
<dbReference type="Proteomes" id="UP000053562">
    <property type="component" value="Unassembled WGS sequence"/>
</dbReference>
<comment type="catalytic activity">
    <reaction evidence="8">
        <text>L-lysyl-[lipoyl-carrier protein] + (R)-lipoate + ATP = N(6)-[(R)-lipoyl]-L-lysyl-[lipoyl-carrier protein] + AMP + diphosphate + H(+)</text>
        <dbReference type="Rhea" id="RHEA:49288"/>
        <dbReference type="Rhea" id="RHEA-COMP:10500"/>
        <dbReference type="Rhea" id="RHEA-COMP:10502"/>
        <dbReference type="ChEBI" id="CHEBI:15378"/>
        <dbReference type="ChEBI" id="CHEBI:29969"/>
        <dbReference type="ChEBI" id="CHEBI:30616"/>
        <dbReference type="ChEBI" id="CHEBI:33019"/>
        <dbReference type="ChEBI" id="CHEBI:83088"/>
        <dbReference type="ChEBI" id="CHEBI:83099"/>
        <dbReference type="ChEBI" id="CHEBI:456215"/>
        <dbReference type="EC" id="6.3.1.20"/>
    </reaction>
</comment>
<dbReference type="EC" id="6.3.1.20" evidence="4"/>
<evidence type="ECO:0000313" key="10">
    <source>
        <dbReference type="EMBL" id="KMZ77894.1"/>
    </source>
</evidence>
<evidence type="ECO:0000259" key="9">
    <source>
        <dbReference type="PROSITE" id="PS51733"/>
    </source>
</evidence>
<evidence type="ECO:0000313" key="11">
    <source>
        <dbReference type="Proteomes" id="UP000053562"/>
    </source>
</evidence>
<dbReference type="GO" id="GO:0017118">
    <property type="term" value="F:lipoyltransferase activity"/>
    <property type="evidence" value="ECO:0007669"/>
    <property type="project" value="TreeGrafter"/>
</dbReference>
<comment type="pathway">
    <text evidence="1">Protein modification; protein lipoylation via exogenous pathway; protein N(6)-(lipoyl)lysine from lipoate: step 2/2.</text>
</comment>
<dbReference type="Pfam" id="PF10437">
    <property type="entry name" value="Lip_prot_lig_C"/>
    <property type="match status" value="1"/>
</dbReference>
<comment type="similarity">
    <text evidence="3">Belongs to the LplA family.</text>
</comment>
<sequence length="423" mass="48599">MKQRTNVALKRWYASERTKKANPLILISNSHNIHFNLSLENFLLNNYSDLLKYLNGNSIERYDDPVLFLWRNNRSIIIGKNQNIWSECNLENIKEDNVLVARRFTGGGAVYHDLQNLCFTFLNNSLSTDDNFSIILKTLKRHFAIEAKRQGRNDITVNDRKCSGSAFKKMKNGFLHHGTIMVNLEKDVLSRYLTPDKIKYTKHGVSSVNARTINLKEINPKITCQDLCYALIKEFQAFYKNGVPNEGGEASCSATLKVEDYTGGEKIANPPEQVSSNRNANLSEGEKSVANLIDHSSPILKHFNIHYVDTNESITKNPEFLKYLNLLKDWDWCYGKSPKFQNRLCKQFPFGKFEVFFNVSDGMIKDGNVFSDCLDINLVEQLKFIFNNDVRYSKDSVASFLRGLQVENEGSLREVTDWILQEL</sequence>
<dbReference type="Gene3D" id="3.30.390.50">
    <property type="entry name" value="CO dehydrogenase flavoprotein, C-terminal domain"/>
    <property type="match status" value="1"/>
</dbReference>
<dbReference type="PROSITE" id="PS51733">
    <property type="entry name" value="BPL_LPL_CATALYTIC"/>
    <property type="match status" value="1"/>
</dbReference>
<dbReference type="GO" id="GO:0005737">
    <property type="term" value="C:cytoplasm"/>
    <property type="evidence" value="ECO:0007669"/>
    <property type="project" value="TreeGrafter"/>
</dbReference>
<dbReference type="GO" id="GO:0009249">
    <property type="term" value="P:protein lipoylation"/>
    <property type="evidence" value="ECO:0007669"/>
    <property type="project" value="InterPro"/>
</dbReference>
<keyword evidence="6" id="KW-0547">Nucleotide-binding</keyword>
<accession>A0A0J9S541</accession>
<comment type="pathway">
    <text evidence="2">Protein modification; protein lipoylation via exogenous pathway; protein N(6)-(lipoyl)lysine from lipoate: step 1/2.</text>
</comment>
<dbReference type="Gene3D" id="3.30.930.10">
    <property type="entry name" value="Bira Bifunctional Protein, Domain 2"/>
    <property type="match status" value="1"/>
</dbReference>
<keyword evidence="5 10" id="KW-0436">Ligase</keyword>
<keyword evidence="7" id="KW-0067">ATP-binding</keyword>
<dbReference type="PANTHER" id="PTHR12561">
    <property type="entry name" value="LIPOATE-PROTEIN LIGASE"/>
    <property type="match status" value="1"/>
</dbReference>
<dbReference type="AlphaFoldDB" id="A0A0J9S541"/>
<evidence type="ECO:0000256" key="6">
    <source>
        <dbReference type="ARBA" id="ARBA00022741"/>
    </source>
</evidence>
<evidence type="ECO:0000256" key="2">
    <source>
        <dbReference type="ARBA" id="ARBA00005124"/>
    </source>
</evidence>
<dbReference type="UniPathway" id="UPA00537">
    <property type="reaction ID" value="UER00594"/>
</dbReference>
<evidence type="ECO:0000256" key="8">
    <source>
        <dbReference type="ARBA" id="ARBA00048037"/>
    </source>
</evidence>
<dbReference type="OrthoDB" id="201621at2759"/>
<dbReference type="InterPro" id="IPR045864">
    <property type="entry name" value="aa-tRNA-synth_II/BPL/LPL"/>
</dbReference>
<reference evidence="10 11" key="1">
    <citation type="submission" date="2011-08" db="EMBL/GenBank/DDBJ databases">
        <title>The Genome Sequence of Plasmodium vivax India VII.</title>
        <authorList>
            <consortium name="The Broad Institute Genome Sequencing Platform"/>
            <consortium name="The Broad Institute Genome Sequencing Center for Infectious Disease"/>
            <person name="Neafsey D."/>
            <person name="Carlton J."/>
            <person name="Barnwell J."/>
            <person name="Collins W."/>
            <person name="Escalante A."/>
            <person name="Mullikin J."/>
            <person name="Saul A."/>
            <person name="Guigo R."/>
            <person name="Camara F."/>
            <person name="Young S.K."/>
            <person name="Zeng Q."/>
            <person name="Gargeya S."/>
            <person name="Fitzgerald M."/>
            <person name="Haas B."/>
            <person name="Abouelleil A."/>
            <person name="Alvarado L."/>
            <person name="Arachchi H.M."/>
            <person name="Berlin A."/>
            <person name="Brown A."/>
            <person name="Chapman S.B."/>
            <person name="Chen Z."/>
            <person name="Dunbar C."/>
            <person name="Freedman E."/>
            <person name="Gearin G."/>
            <person name="Gellesch M."/>
            <person name="Goldberg J."/>
            <person name="Griggs A."/>
            <person name="Gujja S."/>
            <person name="Heiman D."/>
            <person name="Howarth C."/>
            <person name="Larson L."/>
            <person name="Lui A."/>
            <person name="MacDonald P.J.P."/>
            <person name="Montmayeur A."/>
            <person name="Murphy C."/>
            <person name="Neiman D."/>
            <person name="Pearson M."/>
            <person name="Priest M."/>
            <person name="Roberts A."/>
            <person name="Saif S."/>
            <person name="Shea T."/>
            <person name="Shenoy N."/>
            <person name="Sisk P."/>
            <person name="Stolte C."/>
            <person name="Sykes S."/>
            <person name="Wortman J."/>
            <person name="Nusbaum C."/>
            <person name="Birren B."/>
        </authorList>
    </citation>
    <scope>NUCLEOTIDE SEQUENCE [LARGE SCALE GENOMIC DNA]</scope>
    <source>
        <strain evidence="10 11">India VII</strain>
    </source>
</reference>
<evidence type="ECO:0000256" key="5">
    <source>
        <dbReference type="ARBA" id="ARBA00022598"/>
    </source>
</evidence>
<dbReference type="GO" id="GO:0005524">
    <property type="term" value="F:ATP binding"/>
    <property type="evidence" value="ECO:0007669"/>
    <property type="project" value="UniProtKB-KW"/>
</dbReference>
<organism evidence="10 11">
    <name type="scientific">Plasmodium vivax India VII</name>
    <dbReference type="NCBI Taxonomy" id="1077284"/>
    <lineage>
        <taxon>Eukaryota</taxon>
        <taxon>Sar</taxon>
        <taxon>Alveolata</taxon>
        <taxon>Apicomplexa</taxon>
        <taxon>Aconoidasida</taxon>
        <taxon>Haemosporida</taxon>
        <taxon>Plasmodiidae</taxon>
        <taxon>Plasmodium</taxon>
        <taxon>Plasmodium (Plasmodium)</taxon>
    </lineage>
</organism>
<dbReference type="Pfam" id="PF21948">
    <property type="entry name" value="LplA-B_cat"/>
    <property type="match status" value="1"/>
</dbReference>
<proteinExistence type="inferred from homology"/>
<dbReference type="SUPFAM" id="SSF55681">
    <property type="entry name" value="Class II aaRS and biotin synthetases"/>
    <property type="match status" value="1"/>
</dbReference>
<dbReference type="CDD" id="cd16443">
    <property type="entry name" value="LplA"/>
    <property type="match status" value="1"/>
</dbReference>
<dbReference type="PANTHER" id="PTHR12561:SF3">
    <property type="entry name" value="LIPOYLTRANSFERASE 1, MITOCHONDRIAL"/>
    <property type="match status" value="1"/>
</dbReference>
<dbReference type="InterPro" id="IPR019491">
    <property type="entry name" value="Lipoate_protein_ligase_C"/>
</dbReference>
<dbReference type="InterPro" id="IPR004143">
    <property type="entry name" value="BPL_LPL_catalytic"/>
</dbReference>
<evidence type="ECO:0000256" key="4">
    <source>
        <dbReference type="ARBA" id="ARBA00012367"/>
    </source>
</evidence>
<protein>
    <recommendedName>
        <fullName evidence="4">lipoate--protein ligase</fullName>
        <ecNumber evidence="4">6.3.1.20</ecNumber>
    </recommendedName>
</protein>
<dbReference type="InterPro" id="IPR004562">
    <property type="entry name" value="LipoylTrfase_LipoateP_Ligase"/>
</dbReference>
<evidence type="ECO:0000256" key="7">
    <source>
        <dbReference type="ARBA" id="ARBA00022840"/>
    </source>
</evidence>
<dbReference type="GO" id="GO:0016979">
    <property type="term" value="F:lipoate-protein ligase activity"/>
    <property type="evidence" value="ECO:0007669"/>
    <property type="project" value="UniProtKB-EC"/>
</dbReference>
<gene>
    <name evidence="10" type="ORF">PVIIG_00581</name>
</gene>
<feature type="domain" description="BPL/LPL catalytic" evidence="9">
    <location>
        <begin position="61"/>
        <end position="243"/>
    </location>
</feature>
<dbReference type="EMBL" id="KQ234376">
    <property type="protein sequence ID" value="KMZ77894.1"/>
    <property type="molecule type" value="Genomic_DNA"/>
</dbReference>
<evidence type="ECO:0000256" key="1">
    <source>
        <dbReference type="ARBA" id="ARBA00005085"/>
    </source>
</evidence>
<dbReference type="SUPFAM" id="SSF82649">
    <property type="entry name" value="SufE/NifU"/>
    <property type="match status" value="1"/>
</dbReference>